<sequence length="148" mass="16782">MAPRLSEKKAKYEIELKAVKECLKDARDQRRAAEASQKLAKERVFAAETAMATANSTLEAMVAEKDKLLIEVKEEIERVKTDRVDAKAQAVAAYQDGFESTSEYKDLAHHFMTAGEGQLVERIAKTYPEWDILFLRHFLGEVTIFVES</sequence>
<proteinExistence type="predicted"/>
<organism evidence="2 3">
    <name type="scientific">Abeliophyllum distichum</name>
    <dbReference type="NCBI Taxonomy" id="126358"/>
    <lineage>
        <taxon>Eukaryota</taxon>
        <taxon>Viridiplantae</taxon>
        <taxon>Streptophyta</taxon>
        <taxon>Embryophyta</taxon>
        <taxon>Tracheophyta</taxon>
        <taxon>Spermatophyta</taxon>
        <taxon>Magnoliopsida</taxon>
        <taxon>eudicotyledons</taxon>
        <taxon>Gunneridae</taxon>
        <taxon>Pentapetalae</taxon>
        <taxon>asterids</taxon>
        <taxon>lamiids</taxon>
        <taxon>Lamiales</taxon>
        <taxon>Oleaceae</taxon>
        <taxon>Forsythieae</taxon>
        <taxon>Abeliophyllum</taxon>
    </lineage>
</organism>
<accession>A0ABD1V534</accession>
<keyword evidence="3" id="KW-1185">Reference proteome</keyword>
<feature type="coiled-coil region" evidence="1">
    <location>
        <begin position="9"/>
        <end position="89"/>
    </location>
</feature>
<dbReference type="AlphaFoldDB" id="A0ABD1V534"/>
<evidence type="ECO:0000313" key="3">
    <source>
        <dbReference type="Proteomes" id="UP001604336"/>
    </source>
</evidence>
<dbReference type="Proteomes" id="UP001604336">
    <property type="component" value="Unassembled WGS sequence"/>
</dbReference>
<gene>
    <name evidence="2" type="ORF">Adt_05647</name>
</gene>
<dbReference type="EMBL" id="JBFOLK010000002">
    <property type="protein sequence ID" value="KAL2532296.1"/>
    <property type="molecule type" value="Genomic_DNA"/>
</dbReference>
<evidence type="ECO:0000256" key="1">
    <source>
        <dbReference type="SAM" id="Coils"/>
    </source>
</evidence>
<protein>
    <submittedName>
        <fullName evidence="2">Uncharacterized protein</fullName>
    </submittedName>
</protein>
<comment type="caution">
    <text evidence="2">The sequence shown here is derived from an EMBL/GenBank/DDBJ whole genome shotgun (WGS) entry which is preliminary data.</text>
</comment>
<reference evidence="3" key="1">
    <citation type="submission" date="2024-07" db="EMBL/GenBank/DDBJ databases">
        <title>Two chromosome-level genome assemblies of Korean endemic species Abeliophyllum distichum and Forsythia ovata (Oleaceae).</title>
        <authorList>
            <person name="Jang H."/>
        </authorList>
    </citation>
    <scope>NUCLEOTIDE SEQUENCE [LARGE SCALE GENOMIC DNA]</scope>
</reference>
<evidence type="ECO:0000313" key="2">
    <source>
        <dbReference type="EMBL" id="KAL2532296.1"/>
    </source>
</evidence>
<name>A0ABD1V534_9LAMI</name>
<keyword evidence="1" id="KW-0175">Coiled coil</keyword>